<keyword evidence="4 9" id="KW-0812">Transmembrane</keyword>
<evidence type="ECO:0000256" key="10">
    <source>
        <dbReference type="SAM" id="MobiDB-lite"/>
    </source>
</evidence>
<evidence type="ECO:0000313" key="11">
    <source>
        <dbReference type="EMBL" id="SJM71045.1"/>
    </source>
</evidence>
<keyword evidence="5 9" id="KW-0653">Protein transport</keyword>
<comment type="similarity">
    <text evidence="9">Belongs to the SecE/SEC61-gamma family.</text>
</comment>
<keyword evidence="6 9" id="KW-1133">Transmembrane helix</keyword>
<dbReference type="GO" id="GO:0065002">
    <property type="term" value="P:intracellular protein transmembrane transport"/>
    <property type="evidence" value="ECO:0007669"/>
    <property type="project" value="UniProtKB-UniRule"/>
</dbReference>
<dbReference type="GO" id="GO:0009306">
    <property type="term" value="P:protein secretion"/>
    <property type="evidence" value="ECO:0007669"/>
    <property type="project" value="UniProtKB-UniRule"/>
</dbReference>
<dbReference type="InterPro" id="IPR038379">
    <property type="entry name" value="SecE_sf"/>
</dbReference>
<feature type="compositionally biased region" description="Low complexity" evidence="10">
    <location>
        <begin position="1"/>
        <end position="16"/>
    </location>
</feature>
<dbReference type="GO" id="GO:0005886">
    <property type="term" value="C:plasma membrane"/>
    <property type="evidence" value="ECO:0007669"/>
    <property type="project" value="UniProtKB-SubCell"/>
</dbReference>
<evidence type="ECO:0000256" key="1">
    <source>
        <dbReference type="ARBA" id="ARBA00004370"/>
    </source>
</evidence>
<dbReference type="AlphaFoldDB" id="A0A1R4GSG9"/>
<dbReference type="NCBIfam" id="TIGR00964">
    <property type="entry name" value="secE_bact"/>
    <property type="match status" value="1"/>
</dbReference>
<evidence type="ECO:0000256" key="8">
    <source>
        <dbReference type="ARBA" id="ARBA00023136"/>
    </source>
</evidence>
<dbReference type="InterPro" id="IPR001901">
    <property type="entry name" value="Translocase_SecE/Sec61-g"/>
</dbReference>
<proteinExistence type="inferred from homology"/>
<dbReference type="Proteomes" id="UP000195913">
    <property type="component" value="Unassembled WGS sequence"/>
</dbReference>
<dbReference type="InterPro" id="IPR005807">
    <property type="entry name" value="SecE_bac"/>
</dbReference>
<keyword evidence="8 9" id="KW-0472">Membrane</keyword>
<protein>
    <recommendedName>
        <fullName evidence="9">Protein translocase subunit SecE</fullName>
    </recommendedName>
</protein>
<evidence type="ECO:0000256" key="5">
    <source>
        <dbReference type="ARBA" id="ARBA00022927"/>
    </source>
</evidence>
<dbReference type="PANTHER" id="PTHR33910:SF1">
    <property type="entry name" value="PROTEIN TRANSLOCASE SUBUNIT SECE"/>
    <property type="match status" value="1"/>
</dbReference>
<keyword evidence="7 9" id="KW-0811">Translocation</keyword>
<dbReference type="RefSeq" id="WP_087000260.1">
    <property type="nucleotide sequence ID" value="NZ_FUHW01000044.1"/>
</dbReference>
<comment type="subcellular location">
    <subcellularLocation>
        <location evidence="9">Cell membrane</location>
        <topology evidence="9">Single-pass membrane protein</topology>
    </subcellularLocation>
    <subcellularLocation>
        <location evidence="1">Membrane</location>
    </subcellularLocation>
</comment>
<evidence type="ECO:0000256" key="6">
    <source>
        <dbReference type="ARBA" id="ARBA00022989"/>
    </source>
</evidence>
<name>A0A1R4GSG9_9MICC</name>
<feature type="transmembrane region" description="Helical" evidence="9">
    <location>
        <begin position="49"/>
        <end position="70"/>
    </location>
</feature>
<dbReference type="Gene3D" id="1.20.5.1030">
    <property type="entry name" value="Preprotein translocase secy subunit"/>
    <property type="match status" value="1"/>
</dbReference>
<evidence type="ECO:0000256" key="2">
    <source>
        <dbReference type="ARBA" id="ARBA00022448"/>
    </source>
</evidence>
<dbReference type="EMBL" id="FUHW01000044">
    <property type="protein sequence ID" value="SJM71045.1"/>
    <property type="molecule type" value="Genomic_DNA"/>
</dbReference>
<dbReference type="GO" id="GO:0043952">
    <property type="term" value="P:protein transport by the Sec complex"/>
    <property type="evidence" value="ECO:0007669"/>
    <property type="project" value="UniProtKB-UniRule"/>
</dbReference>
<gene>
    <name evidence="9" type="primary">secE</name>
    <name evidence="11" type="ORF">FM101_12915</name>
</gene>
<keyword evidence="12" id="KW-1185">Reference proteome</keyword>
<comment type="subunit">
    <text evidence="9">Component of the Sec protein translocase complex. Heterotrimer consisting of SecY, SecE and SecG subunits. The heterotrimers can form oligomers, although 1 heterotrimer is thought to be able to translocate proteins. Interacts with the ribosome. Interacts with SecDF, and other proteins may be involved. Interacts with SecA.</text>
</comment>
<dbReference type="GO" id="GO:0008320">
    <property type="term" value="F:protein transmembrane transporter activity"/>
    <property type="evidence" value="ECO:0007669"/>
    <property type="project" value="UniProtKB-UniRule"/>
</dbReference>
<keyword evidence="3 9" id="KW-1003">Cell membrane</keyword>
<reference evidence="11 12" key="1">
    <citation type="submission" date="2017-02" db="EMBL/GenBank/DDBJ databases">
        <authorList>
            <person name="Peterson S.W."/>
        </authorList>
    </citation>
    <scope>NUCLEOTIDE SEQUENCE [LARGE SCALE GENOMIC DNA]</scope>
    <source>
        <strain evidence="11 12">B Ar 00.02</strain>
    </source>
</reference>
<organism evidence="11 12">
    <name type="scientific">Arthrobacter rhombi</name>
    <dbReference type="NCBI Taxonomy" id="71253"/>
    <lineage>
        <taxon>Bacteria</taxon>
        <taxon>Bacillati</taxon>
        <taxon>Actinomycetota</taxon>
        <taxon>Actinomycetes</taxon>
        <taxon>Micrococcales</taxon>
        <taxon>Micrococcaceae</taxon>
        <taxon>Arthrobacter</taxon>
    </lineage>
</organism>
<evidence type="ECO:0000313" key="12">
    <source>
        <dbReference type="Proteomes" id="UP000195913"/>
    </source>
</evidence>
<accession>A0A1R4GSG9</accession>
<evidence type="ECO:0000256" key="3">
    <source>
        <dbReference type="ARBA" id="ARBA00022475"/>
    </source>
</evidence>
<keyword evidence="2 9" id="KW-0813">Transport</keyword>
<evidence type="ECO:0000256" key="9">
    <source>
        <dbReference type="HAMAP-Rule" id="MF_00422"/>
    </source>
</evidence>
<sequence length="88" mass="9457">MTEATTGRSTGSPRGGKPAKGGFFARIALFFRQVISELKKVVTPTRSELVNYTLTVLGFVILVMLIVSGLDLLFGNGAILVFTNPPEQ</sequence>
<feature type="region of interest" description="Disordered" evidence="10">
    <location>
        <begin position="1"/>
        <end position="20"/>
    </location>
</feature>
<dbReference type="GO" id="GO:0006605">
    <property type="term" value="P:protein targeting"/>
    <property type="evidence" value="ECO:0007669"/>
    <property type="project" value="UniProtKB-UniRule"/>
</dbReference>
<evidence type="ECO:0000256" key="7">
    <source>
        <dbReference type="ARBA" id="ARBA00023010"/>
    </source>
</evidence>
<dbReference type="PANTHER" id="PTHR33910">
    <property type="entry name" value="PROTEIN TRANSLOCASE SUBUNIT SECE"/>
    <property type="match status" value="1"/>
</dbReference>
<comment type="function">
    <text evidence="9">Essential subunit of the Sec protein translocation channel SecYEG. Clamps together the 2 halves of SecY. May contact the channel plug during translocation.</text>
</comment>
<dbReference type="Pfam" id="PF00584">
    <property type="entry name" value="SecE"/>
    <property type="match status" value="1"/>
</dbReference>
<dbReference type="HAMAP" id="MF_00422">
    <property type="entry name" value="SecE"/>
    <property type="match status" value="1"/>
</dbReference>
<evidence type="ECO:0000256" key="4">
    <source>
        <dbReference type="ARBA" id="ARBA00022692"/>
    </source>
</evidence>